<evidence type="ECO:0000256" key="2">
    <source>
        <dbReference type="ARBA" id="ARBA00022517"/>
    </source>
</evidence>
<dbReference type="AlphaFoldDB" id="A0A011MYU1"/>
<dbReference type="GO" id="GO:0019843">
    <property type="term" value="F:rRNA binding"/>
    <property type="evidence" value="ECO:0007669"/>
    <property type="project" value="UniProtKB-KW"/>
</dbReference>
<keyword evidence="3" id="KW-0699">rRNA-binding</keyword>
<dbReference type="NCBIfam" id="NF003593">
    <property type="entry name" value="PRK05255.1-1"/>
    <property type="match status" value="1"/>
</dbReference>
<dbReference type="PIRSF" id="PIRSF016183">
    <property type="entry name" value="UCP016183"/>
    <property type="match status" value="1"/>
</dbReference>
<dbReference type="CDD" id="cd16331">
    <property type="entry name" value="YjgA-like"/>
    <property type="match status" value="1"/>
</dbReference>
<proteinExistence type="predicted"/>
<name>A0A011MYU1_9PROT</name>
<reference evidence="5" key="1">
    <citation type="submission" date="2014-02" db="EMBL/GenBank/DDBJ databases">
        <title>Expanding our view of genomic diversity in Candidatus Accumulibacter clades.</title>
        <authorList>
            <person name="Skennerton C.T."/>
            <person name="Barr J.J."/>
            <person name="Slater F.R."/>
            <person name="Bond P.L."/>
            <person name="Tyson G.W."/>
        </authorList>
    </citation>
    <scope>NUCLEOTIDE SEQUENCE [LARGE SCALE GENOMIC DNA]</scope>
</reference>
<evidence type="ECO:0000256" key="4">
    <source>
        <dbReference type="ARBA" id="ARBA00022884"/>
    </source>
</evidence>
<keyword evidence="6" id="KW-1185">Reference proteome</keyword>
<dbReference type="PATRIC" id="fig|1454001.3.peg.1719"/>
<dbReference type="InterPro" id="IPR006839">
    <property type="entry name" value="DarP"/>
</dbReference>
<keyword evidence="4" id="KW-0694">RNA-binding</keyword>
<evidence type="ECO:0000256" key="1">
    <source>
        <dbReference type="ARBA" id="ARBA00022490"/>
    </source>
</evidence>
<evidence type="ECO:0000256" key="3">
    <source>
        <dbReference type="ARBA" id="ARBA00022730"/>
    </source>
</evidence>
<dbReference type="EMBL" id="JFAX01000008">
    <property type="protein sequence ID" value="EXI67751.1"/>
    <property type="molecule type" value="Genomic_DNA"/>
</dbReference>
<dbReference type="Pfam" id="PF04751">
    <property type="entry name" value="DarP"/>
    <property type="match status" value="1"/>
</dbReference>
<sequence length="160" mass="18213">MLELQELGEELVALPADRLRQVELPEDLRLAVEQARGMARQDDARRRQMQYIGRLMRAVDPQPIRAVLAAVRGDSADETATLHRIERLRSELLADERLLFTIASRSPSVDLQQLRSLRRAALAEQEQGRPPRSQRALFRLLREIDRKTATPGGGADDERE</sequence>
<protein>
    <submittedName>
        <fullName evidence="5">X96 protein</fullName>
    </submittedName>
</protein>
<dbReference type="STRING" id="1454001.AW08_01692"/>
<organism evidence="5 6">
    <name type="scientific">Candidatus Accumulibacter adjunctus</name>
    <dbReference type="NCBI Taxonomy" id="1454001"/>
    <lineage>
        <taxon>Bacteria</taxon>
        <taxon>Pseudomonadati</taxon>
        <taxon>Pseudomonadota</taxon>
        <taxon>Betaproteobacteria</taxon>
        <taxon>Candidatus Accumulibacter</taxon>
    </lineage>
</organism>
<gene>
    <name evidence="5" type="primary">yjgA</name>
    <name evidence="5" type="ORF">AW08_01692</name>
</gene>
<dbReference type="GO" id="GO:0005829">
    <property type="term" value="C:cytosol"/>
    <property type="evidence" value="ECO:0007669"/>
    <property type="project" value="TreeGrafter"/>
</dbReference>
<keyword evidence="2" id="KW-0690">Ribosome biogenesis</keyword>
<dbReference type="InterPro" id="IPR023153">
    <property type="entry name" value="DarP_sf"/>
</dbReference>
<keyword evidence="1" id="KW-0963">Cytoplasm</keyword>
<evidence type="ECO:0000313" key="5">
    <source>
        <dbReference type="EMBL" id="EXI67751.1"/>
    </source>
</evidence>
<dbReference type="Proteomes" id="UP000020218">
    <property type="component" value="Unassembled WGS sequence"/>
</dbReference>
<dbReference type="PANTHER" id="PTHR38101:SF1">
    <property type="entry name" value="UPF0307 PROTEIN YJGA"/>
    <property type="match status" value="1"/>
</dbReference>
<evidence type="ECO:0000313" key="6">
    <source>
        <dbReference type="Proteomes" id="UP000020218"/>
    </source>
</evidence>
<dbReference type="GO" id="GO:0042254">
    <property type="term" value="P:ribosome biogenesis"/>
    <property type="evidence" value="ECO:0007669"/>
    <property type="project" value="UniProtKB-KW"/>
</dbReference>
<comment type="caution">
    <text evidence="5">The sequence shown here is derived from an EMBL/GenBank/DDBJ whole genome shotgun (WGS) entry which is preliminary data.</text>
</comment>
<dbReference type="PANTHER" id="PTHR38101">
    <property type="entry name" value="UPF0307 PROTEIN YJGA"/>
    <property type="match status" value="1"/>
</dbReference>
<dbReference type="Gene3D" id="1.10.60.30">
    <property type="entry name" value="PSPTO4464-like domains"/>
    <property type="match status" value="2"/>
</dbReference>
<accession>A0A011MYU1</accession>
<dbReference type="SUPFAM" id="SSF158710">
    <property type="entry name" value="PSPTO4464-like"/>
    <property type="match status" value="1"/>
</dbReference>